<gene>
    <name evidence="1" type="ORF">OWV82_016416</name>
</gene>
<comment type="caution">
    <text evidence="1">The sequence shown here is derived from an EMBL/GenBank/DDBJ whole genome shotgun (WGS) entry which is preliminary data.</text>
</comment>
<proteinExistence type="predicted"/>
<evidence type="ECO:0000313" key="1">
    <source>
        <dbReference type="EMBL" id="KAJ4710201.1"/>
    </source>
</evidence>
<dbReference type="Proteomes" id="UP001164539">
    <property type="component" value="Chromosome 9"/>
</dbReference>
<reference evidence="1 2" key="1">
    <citation type="journal article" date="2023" name="Science">
        <title>Complex scaffold remodeling in plant triterpene biosynthesis.</title>
        <authorList>
            <person name="De La Pena R."/>
            <person name="Hodgson H."/>
            <person name="Liu J.C."/>
            <person name="Stephenson M.J."/>
            <person name="Martin A.C."/>
            <person name="Owen C."/>
            <person name="Harkess A."/>
            <person name="Leebens-Mack J."/>
            <person name="Jimenez L.E."/>
            <person name="Osbourn A."/>
            <person name="Sattely E.S."/>
        </authorList>
    </citation>
    <scope>NUCLEOTIDE SEQUENCE [LARGE SCALE GENOMIC DNA]</scope>
    <source>
        <strain evidence="2">cv. JPN11</strain>
        <tissue evidence="1">Leaf</tissue>
    </source>
</reference>
<name>A0ACC1XFT4_MELAZ</name>
<protein>
    <submittedName>
        <fullName evidence="1">Uncharacterized protein</fullName>
    </submittedName>
</protein>
<sequence length="97" mass="10915">MSRSKRLMVWMLIEALLDNTSSVGPAPKMTPACAHNMDDGRRANAGAGGLKYRKFKLFARWLEIEQGQVGDMRRRFGAADGKGGWKRKEKDKKLYVG</sequence>
<evidence type="ECO:0000313" key="2">
    <source>
        <dbReference type="Proteomes" id="UP001164539"/>
    </source>
</evidence>
<keyword evidence="2" id="KW-1185">Reference proteome</keyword>
<organism evidence="1 2">
    <name type="scientific">Melia azedarach</name>
    <name type="common">Chinaberry tree</name>
    <dbReference type="NCBI Taxonomy" id="155640"/>
    <lineage>
        <taxon>Eukaryota</taxon>
        <taxon>Viridiplantae</taxon>
        <taxon>Streptophyta</taxon>
        <taxon>Embryophyta</taxon>
        <taxon>Tracheophyta</taxon>
        <taxon>Spermatophyta</taxon>
        <taxon>Magnoliopsida</taxon>
        <taxon>eudicotyledons</taxon>
        <taxon>Gunneridae</taxon>
        <taxon>Pentapetalae</taxon>
        <taxon>rosids</taxon>
        <taxon>malvids</taxon>
        <taxon>Sapindales</taxon>
        <taxon>Meliaceae</taxon>
        <taxon>Melia</taxon>
    </lineage>
</organism>
<dbReference type="EMBL" id="CM051402">
    <property type="protein sequence ID" value="KAJ4710201.1"/>
    <property type="molecule type" value="Genomic_DNA"/>
</dbReference>
<accession>A0ACC1XFT4</accession>